<name>A0ABU3LCF2_9FLAO</name>
<gene>
    <name evidence="2" type="ORF">RQM59_00695</name>
</gene>
<dbReference type="Proteomes" id="UP001257277">
    <property type="component" value="Unassembled WGS sequence"/>
</dbReference>
<proteinExistence type="predicted"/>
<keyword evidence="3" id="KW-1185">Reference proteome</keyword>
<evidence type="ECO:0000313" key="3">
    <source>
        <dbReference type="Proteomes" id="UP001257277"/>
    </source>
</evidence>
<comment type="caution">
    <text evidence="2">The sequence shown here is derived from an EMBL/GenBank/DDBJ whole genome shotgun (WGS) entry which is preliminary data.</text>
</comment>
<accession>A0ABU3LCF2</accession>
<organism evidence="2 3">
    <name type="scientific">Asprobacillus argus</name>
    <dbReference type="NCBI Taxonomy" id="3076534"/>
    <lineage>
        <taxon>Bacteria</taxon>
        <taxon>Pseudomonadati</taxon>
        <taxon>Bacteroidota</taxon>
        <taxon>Flavobacteriia</taxon>
        <taxon>Flavobacteriales</taxon>
        <taxon>Flavobacteriaceae</taxon>
        <taxon>Asprobacillus</taxon>
    </lineage>
</organism>
<evidence type="ECO:0000256" key="1">
    <source>
        <dbReference type="SAM" id="Coils"/>
    </source>
</evidence>
<feature type="coiled-coil region" evidence="1">
    <location>
        <begin position="56"/>
        <end position="83"/>
    </location>
</feature>
<protein>
    <submittedName>
        <fullName evidence="2">Uncharacterized protein</fullName>
    </submittedName>
</protein>
<sequence length="269" mass="30965">MHKKLEADLTSLAHSILQMKNKEDVFALKDKAYAVYEKLAVLAYVEEYINNTPNPSKTKEEILEKIENVVEETKNEIVEESIEVVEEVVEDKIDETMDAIKEEPKEKEKEVAEVEDVTDVPLEGSEVLAEKEEEPLVHFLENDLFTDEADKDDVKNVGDKKVLSLDEELQDTIPVDVVADLFENAPKKSLNDKLQGDIQIGLNDRIAFVKNLFDGSQEDFNRVVSQLNTIKTEKEAKKFINKMVKPDYDWTDKEELEERFISIVERKFV</sequence>
<evidence type="ECO:0000313" key="2">
    <source>
        <dbReference type="EMBL" id="MDT7830874.1"/>
    </source>
</evidence>
<keyword evidence="1" id="KW-0175">Coiled coil</keyword>
<dbReference type="EMBL" id="JAVTTO010000001">
    <property type="protein sequence ID" value="MDT7830874.1"/>
    <property type="molecule type" value="Genomic_DNA"/>
</dbReference>
<dbReference type="RefSeq" id="WP_349240132.1">
    <property type="nucleotide sequence ID" value="NZ_JAVTTO010000001.1"/>
</dbReference>
<reference evidence="2 3" key="1">
    <citation type="submission" date="2023-09" db="EMBL/GenBank/DDBJ databases">
        <title>Novel taxa isolated from Blanes Bay.</title>
        <authorList>
            <person name="Rey-Velasco X."/>
            <person name="Lucena T."/>
        </authorList>
    </citation>
    <scope>NUCLEOTIDE SEQUENCE [LARGE SCALE GENOMIC DNA]</scope>
    <source>
        <strain evidence="2 3">S356</strain>
    </source>
</reference>